<gene>
    <name evidence="1" type="ORF">CEUSTIGMA_g4128.t1</name>
</gene>
<dbReference type="OrthoDB" id="545869at2759"/>
<name>A0A250X1C0_9CHLO</name>
<dbReference type="EMBL" id="BEGY01000019">
    <property type="protein sequence ID" value="GAX76682.1"/>
    <property type="molecule type" value="Genomic_DNA"/>
</dbReference>
<accession>A0A250X1C0</accession>
<comment type="caution">
    <text evidence="1">The sequence shown here is derived from an EMBL/GenBank/DDBJ whole genome shotgun (WGS) entry which is preliminary data.</text>
</comment>
<keyword evidence="2" id="KW-1185">Reference proteome</keyword>
<protein>
    <submittedName>
        <fullName evidence="1">Uncharacterized protein</fullName>
    </submittedName>
</protein>
<sequence>MVYQEMNQLKRYHYLPDSFLTTKEHFHDDPVKREIPNGGPHKRSTHGKLYNGSSFYTSKSLRPTIRSASASTVHLSNDFSTKTLPSSTYSGNGNFVVELPHSTISYKRTWSTQNNSFVSEYGDKYLGQKSVLGGYSVLSTRR</sequence>
<organism evidence="1 2">
    <name type="scientific">Chlamydomonas eustigma</name>
    <dbReference type="NCBI Taxonomy" id="1157962"/>
    <lineage>
        <taxon>Eukaryota</taxon>
        <taxon>Viridiplantae</taxon>
        <taxon>Chlorophyta</taxon>
        <taxon>core chlorophytes</taxon>
        <taxon>Chlorophyceae</taxon>
        <taxon>CS clade</taxon>
        <taxon>Chlamydomonadales</taxon>
        <taxon>Chlamydomonadaceae</taxon>
        <taxon>Chlamydomonas</taxon>
    </lineage>
</organism>
<reference evidence="1 2" key="1">
    <citation type="submission" date="2017-08" db="EMBL/GenBank/DDBJ databases">
        <title>Acidophilic green algal genome provides insights into adaptation to an acidic environment.</title>
        <authorList>
            <person name="Hirooka S."/>
            <person name="Hirose Y."/>
            <person name="Kanesaki Y."/>
            <person name="Higuchi S."/>
            <person name="Fujiwara T."/>
            <person name="Onuma R."/>
            <person name="Era A."/>
            <person name="Ohbayashi R."/>
            <person name="Uzuka A."/>
            <person name="Nozaki H."/>
            <person name="Yoshikawa H."/>
            <person name="Miyagishima S.Y."/>
        </authorList>
    </citation>
    <scope>NUCLEOTIDE SEQUENCE [LARGE SCALE GENOMIC DNA]</scope>
    <source>
        <strain evidence="1 2">NIES-2499</strain>
    </source>
</reference>
<proteinExistence type="predicted"/>
<evidence type="ECO:0000313" key="1">
    <source>
        <dbReference type="EMBL" id="GAX76682.1"/>
    </source>
</evidence>
<dbReference type="Proteomes" id="UP000232323">
    <property type="component" value="Unassembled WGS sequence"/>
</dbReference>
<evidence type="ECO:0000313" key="2">
    <source>
        <dbReference type="Proteomes" id="UP000232323"/>
    </source>
</evidence>
<dbReference type="AlphaFoldDB" id="A0A250X1C0"/>